<gene>
    <name evidence="2" type="ORF">BFJ65_g8657</name>
</gene>
<dbReference type="EMBL" id="MRCU01000005">
    <property type="protein sequence ID" value="RKK18352.1"/>
    <property type="molecule type" value="Genomic_DNA"/>
</dbReference>
<accession>A0A3L6NLX1</accession>
<reference evidence="2 3" key="1">
    <citation type="journal article" date="2018" name="Sci. Rep.">
        <title>Characterisation of pathogen-specific regions and novel effector candidates in Fusarium oxysporum f. sp. cepae.</title>
        <authorList>
            <person name="Armitage A.D."/>
            <person name="Taylor A."/>
            <person name="Sobczyk M.K."/>
            <person name="Baxter L."/>
            <person name="Greenfield B.P."/>
            <person name="Bates H.J."/>
            <person name="Wilson F."/>
            <person name="Jackson A.C."/>
            <person name="Ott S."/>
            <person name="Harrison R.J."/>
            <person name="Clarkson J.P."/>
        </authorList>
    </citation>
    <scope>NUCLEOTIDE SEQUENCE [LARGE SCALE GENOMIC DNA]</scope>
    <source>
        <strain evidence="2 3">FoC_Fus2</strain>
    </source>
</reference>
<evidence type="ECO:0000313" key="3">
    <source>
        <dbReference type="Proteomes" id="UP000270866"/>
    </source>
</evidence>
<dbReference type="AlphaFoldDB" id="A0A3L6NLX1"/>
<proteinExistence type="predicted"/>
<protein>
    <submittedName>
        <fullName evidence="2">Uncharacterized protein</fullName>
    </submittedName>
</protein>
<evidence type="ECO:0000256" key="1">
    <source>
        <dbReference type="SAM" id="MobiDB-lite"/>
    </source>
</evidence>
<feature type="compositionally biased region" description="Acidic residues" evidence="1">
    <location>
        <begin position="16"/>
        <end position="29"/>
    </location>
</feature>
<dbReference type="Proteomes" id="UP000270866">
    <property type="component" value="Unassembled WGS sequence"/>
</dbReference>
<comment type="caution">
    <text evidence="2">The sequence shown here is derived from an EMBL/GenBank/DDBJ whole genome shotgun (WGS) entry which is preliminary data.</text>
</comment>
<feature type="region of interest" description="Disordered" evidence="1">
    <location>
        <begin position="1"/>
        <end position="38"/>
    </location>
</feature>
<organism evidence="2 3">
    <name type="scientific">Fusarium oxysporum f. sp. cepae</name>
    <dbReference type="NCBI Taxonomy" id="396571"/>
    <lineage>
        <taxon>Eukaryota</taxon>
        <taxon>Fungi</taxon>
        <taxon>Dikarya</taxon>
        <taxon>Ascomycota</taxon>
        <taxon>Pezizomycotina</taxon>
        <taxon>Sordariomycetes</taxon>
        <taxon>Hypocreomycetidae</taxon>
        <taxon>Hypocreales</taxon>
        <taxon>Nectriaceae</taxon>
        <taxon>Fusarium</taxon>
        <taxon>Fusarium oxysporum species complex</taxon>
    </lineage>
</organism>
<evidence type="ECO:0000313" key="2">
    <source>
        <dbReference type="EMBL" id="RKK18352.1"/>
    </source>
</evidence>
<name>A0A3L6NLX1_FUSOX</name>
<sequence length="38" mass="3795">MIDPVAALTKQTGNVEGDDAMPDEADSGDDGGFSDPGV</sequence>